<evidence type="ECO:0000313" key="3">
    <source>
        <dbReference type="Proteomes" id="UP001236620"/>
    </source>
</evidence>
<evidence type="ECO:0000313" key="2">
    <source>
        <dbReference type="EMBL" id="MDQ0567703.1"/>
    </source>
</evidence>
<evidence type="ECO:0000259" key="1">
    <source>
        <dbReference type="Pfam" id="PF13391"/>
    </source>
</evidence>
<name>A0ABU0NE31_9MOLU</name>
<protein>
    <recommendedName>
        <fullName evidence="1">HNH nuclease domain-containing protein</fullName>
    </recommendedName>
</protein>
<dbReference type="EMBL" id="JAUSWP010000002">
    <property type="protein sequence ID" value="MDQ0567703.1"/>
    <property type="molecule type" value="Genomic_DNA"/>
</dbReference>
<sequence>MWNSVDIRVFRMHFETRSFNNEKSTSAKAKGYIDLYLDFSTKILYVPHWEIKFESLYLDLYTTPAWFKSRKKNFNLRKSLFYKLGLRQAKRPDKTKNWLYELDQNELEIASKWFNEEYNSTLKNIISIIKGNNAGGSFKKPSAAEIIGVNLDDKHEEYKYNLTMFFDLITYKDKRILDLLENDENNMLIDQLESINDFLDYIVNSNKYPIHSKLLKLTTVKPNLSYEERKEFFDSKSAKIMEEIIRDSNKKLLEIDTKIKRARSKASKMKINVFKREKGYSYENAHILDVAIIRNKLIELIDGNKQLDDSEFVNLFDYITDENNMLNLQTQVHKWFDKGFFSFNKNGEITKTKNDFDINDYSELGFYRMIPKDKLTDERINYINLRNENRGLKID</sequence>
<organism evidence="2 3">
    <name type="scientific">Mycoplasma yeatsii</name>
    <dbReference type="NCBI Taxonomy" id="51365"/>
    <lineage>
        <taxon>Bacteria</taxon>
        <taxon>Bacillati</taxon>
        <taxon>Mycoplasmatota</taxon>
        <taxon>Mollicutes</taxon>
        <taxon>Mycoplasmataceae</taxon>
        <taxon>Mycoplasma</taxon>
    </lineage>
</organism>
<keyword evidence="3" id="KW-1185">Reference proteome</keyword>
<reference evidence="2" key="1">
    <citation type="submission" date="2023-07" db="EMBL/GenBank/DDBJ databases">
        <title>Genomic Encyclopedia of Type Strains, Phase IV (KMG-IV): sequencing the most valuable type-strain genomes for metagenomic binning, comparative biology and taxonomic classification.</title>
        <authorList>
            <person name="Goeker M."/>
        </authorList>
    </citation>
    <scope>NUCLEOTIDE SEQUENCE [LARGE SCALE GENOMIC DNA]</scope>
    <source>
        <strain evidence="2">DSM 22019</strain>
    </source>
</reference>
<dbReference type="Pfam" id="PF13391">
    <property type="entry name" value="HNH_2"/>
    <property type="match status" value="1"/>
</dbReference>
<accession>A0ABU0NE31</accession>
<dbReference type="InterPro" id="IPR003615">
    <property type="entry name" value="HNH_nuc"/>
</dbReference>
<feature type="domain" description="HNH nuclease" evidence="1">
    <location>
        <begin position="281"/>
        <end position="344"/>
    </location>
</feature>
<dbReference type="Proteomes" id="UP001236620">
    <property type="component" value="Unassembled WGS sequence"/>
</dbReference>
<gene>
    <name evidence="2" type="ORF">J2Z63_000346</name>
</gene>
<proteinExistence type="predicted"/>
<dbReference type="RefSeq" id="WP_307444591.1">
    <property type="nucleotide sequence ID" value="NZ_JAUSWP010000002.1"/>
</dbReference>
<dbReference type="NCBIfam" id="NF045952">
    <property type="entry name" value="MAG4270_fam"/>
    <property type="match status" value="1"/>
</dbReference>
<comment type="caution">
    <text evidence="2">The sequence shown here is derived from an EMBL/GenBank/DDBJ whole genome shotgun (WGS) entry which is preliminary data.</text>
</comment>